<dbReference type="Proteomes" id="UP000077266">
    <property type="component" value="Unassembled WGS sequence"/>
</dbReference>
<dbReference type="InParanoid" id="A0A165NG30"/>
<sequence length="55" mass="6286">MDAVLRMTYSKMGSITSVTDLRMRYQRHRCCCCSSRTLAPSATAHRHHVQETTSL</sequence>
<keyword evidence="2" id="KW-1185">Reference proteome</keyword>
<gene>
    <name evidence="1" type="ORF">EXIGLDRAFT_720926</name>
</gene>
<reference evidence="1 2" key="1">
    <citation type="journal article" date="2016" name="Mol. Biol. Evol.">
        <title>Comparative Genomics of Early-Diverging Mushroom-Forming Fungi Provides Insights into the Origins of Lignocellulose Decay Capabilities.</title>
        <authorList>
            <person name="Nagy L.G."/>
            <person name="Riley R."/>
            <person name="Tritt A."/>
            <person name="Adam C."/>
            <person name="Daum C."/>
            <person name="Floudas D."/>
            <person name="Sun H."/>
            <person name="Yadav J.S."/>
            <person name="Pangilinan J."/>
            <person name="Larsson K.H."/>
            <person name="Matsuura K."/>
            <person name="Barry K."/>
            <person name="Labutti K."/>
            <person name="Kuo R."/>
            <person name="Ohm R.A."/>
            <person name="Bhattacharya S.S."/>
            <person name="Shirouzu T."/>
            <person name="Yoshinaga Y."/>
            <person name="Martin F.M."/>
            <person name="Grigoriev I.V."/>
            <person name="Hibbett D.S."/>
        </authorList>
    </citation>
    <scope>NUCLEOTIDE SEQUENCE [LARGE SCALE GENOMIC DNA]</scope>
    <source>
        <strain evidence="1 2">HHB12029</strain>
    </source>
</reference>
<dbReference type="EMBL" id="KV425899">
    <property type="protein sequence ID" value="KZW00696.1"/>
    <property type="molecule type" value="Genomic_DNA"/>
</dbReference>
<name>A0A165NG30_EXIGL</name>
<protein>
    <submittedName>
        <fullName evidence="1">Uncharacterized protein</fullName>
    </submittedName>
</protein>
<dbReference type="AlphaFoldDB" id="A0A165NG30"/>
<accession>A0A165NG30</accession>
<proteinExistence type="predicted"/>
<evidence type="ECO:0000313" key="1">
    <source>
        <dbReference type="EMBL" id="KZW00696.1"/>
    </source>
</evidence>
<evidence type="ECO:0000313" key="2">
    <source>
        <dbReference type="Proteomes" id="UP000077266"/>
    </source>
</evidence>
<organism evidence="1 2">
    <name type="scientific">Exidia glandulosa HHB12029</name>
    <dbReference type="NCBI Taxonomy" id="1314781"/>
    <lineage>
        <taxon>Eukaryota</taxon>
        <taxon>Fungi</taxon>
        <taxon>Dikarya</taxon>
        <taxon>Basidiomycota</taxon>
        <taxon>Agaricomycotina</taxon>
        <taxon>Agaricomycetes</taxon>
        <taxon>Auriculariales</taxon>
        <taxon>Exidiaceae</taxon>
        <taxon>Exidia</taxon>
    </lineage>
</organism>